<dbReference type="Proteomes" id="UP000641454">
    <property type="component" value="Unassembled WGS sequence"/>
</dbReference>
<proteinExistence type="inferred from homology"/>
<comment type="similarity">
    <text evidence="1">Belongs to the peptidase C40 family.</text>
</comment>
<comment type="caution">
    <text evidence="7">The sequence shown here is derived from an EMBL/GenBank/DDBJ whole genome shotgun (WGS) entry which is preliminary data.</text>
</comment>
<organism evidence="7 8">
    <name type="scientific">Flavobacterium muglaense</name>
    <dbReference type="NCBI Taxonomy" id="2764716"/>
    <lineage>
        <taxon>Bacteria</taxon>
        <taxon>Pseudomonadati</taxon>
        <taxon>Bacteroidota</taxon>
        <taxon>Flavobacteriia</taxon>
        <taxon>Flavobacteriales</taxon>
        <taxon>Flavobacteriaceae</taxon>
        <taxon>Flavobacterium</taxon>
    </lineage>
</organism>
<keyword evidence="4" id="KW-0788">Thiol protease</keyword>
<reference evidence="7 8" key="1">
    <citation type="submission" date="2020-08" db="EMBL/GenBank/DDBJ databases">
        <title>Description of novel Flavobacterium F-392 isolate.</title>
        <authorList>
            <person name="Saticioglu I.B."/>
            <person name="Duman M."/>
            <person name="Altun S."/>
        </authorList>
    </citation>
    <scope>NUCLEOTIDE SEQUENCE [LARGE SCALE GENOMIC DNA]</scope>
    <source>
        <strain evidence="7 8">F-392</strain>
    </source>
</reference>
<evidence type="ECO:0000313" key="8">
    <source>
        <dbReference type="Proteomes" id="UP000641454"/>
    </source>
</evidence>
<keyword evidence="2" id="KW-0645">Protease</keyword>
<dbReference type="EMBL" id="JACRUL010000004">
    <property type="protein sequence ID" value="MBC5843396.1"/>
    <property type="molecule type" value="Genomic_DNA"/>
</dbReference>
<dbReference type="InterPro" id="IPR000064">
    <property type="entry name" value="NLP_P60_dom"/>
</dbReference>
<protein>
    <submittedName>
        <fullName evidence="7">C40 family peptidase</fullName>
    </submittedName>
</protein>
<evidence type="ECO:0000256" key="4">
    <source>
        <dbReference type="ARBA" id="ARBA00022807"/>
    </source>
</evidence>
<dbReference type="RefSeq" id="WP_187017088.1">
    <property type="nucleotide sequence ID" value="NZ_JACRUK010000004.1"/>
</dbReference>
<keyword evidence="8" id="KW-1185">Reference proteome</keyword>
<dbReference type="GO" id="GO:0006508">
    <property type="term" value="P:proteolysis"/>
    <property type="evidence" value="ECO:0007669"/>
    <property type="project" value="UniProtKB-KW"/>
</dbReference>
<dbReference type="PROSITE" id="PS51935">
    <property type="entry name" value="NLPC_P60"/>
    <property type="match status" value="1"/>
</dbReference>
<dbReference type="PANTHER" id="PTHR47053">
    <property type="entry name" value="MUREIN DD-ENDOPEPTIDASE MEPH-RELATED"/>
    <property type="match status" value="1"/>
</dbReference>
<evidence type="ECO:0000256" key="5">
    <source>
        <dbReference type="SAM" id="SignalP"/>
    </source>
</evidence>
<keyword evidence="5" id="KW-0732">Signal</keyword>
<dbReference type="Pfam" id="PF00877">
    <property type="entry name" value="NLPC_P60"/>
    <property type="match status" value="1"/>
</dbReference>
<dbReference type="Gene3D" id="3.90.1720.10">
    <property type="entry name" value="endopeptidase domain like (from Nostoc punctiforme)"/>
    <property type="match status" value="1"/>
</dbReference>
<evidence type="ECO:0000256" key="1">
    <source>
        <dbReference type="ARBA" id="ARBA00007074"/>
    </source>
</evidence>
<gene>
    <name evidence="7" type="ORF">H8R25_02950</name>
</gene>
<evidence type="ECO:0000256" key="2">
    <source>
        <dbReference type="ARBA" id="ARBA00022670"/>
    </source>
</evidence>
<keyword evidence="3" id="KW-0378">Hydrolase</keyword>
<dbReference type="AlphaFoldDB" id="A0A923MX60"/>
<dbReference type="GO" id="GO:0008234">
    <property type="term" value="F:cysteine-type peptidase activity"/>
    <property type="evidence" value="ECO:0007669"/>
    <property type="project" value="UniProtKB-KW"/>
</dbReference>
<evidence type="ECO:0000256" key="3">
    <source>
        <dbReference type="ARBA" id="ARBA00022801"/>
    </source>
</evidence>
<feature type="signal peptide" evidence="5">
    <location>
        <begin position="1"/>
        <end position="21"/>
    </location>
</feature>
<dbReference type="SUPFAM" id="SSF54001">
    <property type="entry name" value="Cysteine proteinases"/>
    <property type="match status" value="1"/>
</dbReference>
<evidence type="ECO:0000313" key="7">
    <source>
        <dbReference type="EMBL" id="MBC5843396.1"/>
    </source>
</evidence>
<accession>A0A923MX60</accession>
<sequence length="169" mass="18636">MNKIICLFLFLILFTSCKTSSKIVTTKSKAHSSVSNRKTSQLIDDIVTTATDNIGVRYKAAGTTSSGFDCSGLVYSTFSQYDIALPRTSIEQSKTGTDLGKNTNKAQKGDLIFFRTNNRSQINHVGIITEVTDDEIKFVHASTSKGVIISSTKQAYYQKTFAQINRVLE</sequence>
<dbReference type="PANTHER" id="PTHR47053:SF1">
    <property type="entry name" value="MUREIN DD-ENDOPEPTIDASE MEPH-RELATED"/>
    <property type="match status" value="1"/>
</dbReference>
<name>A0A923MX60_9FLAO</name>
<evidence type="ECO:0000259" key="6">
    <source>
        <dbReference type="PROSITE" id="PS51935"/>
    </source>
</evidence>
<dbReference type="InterPro" id="IPR051202">
    <property type="entry name" value="Peptidase_C40"/>
</dbReference>
<dbReference type="PROSITE" id="PS51257">
    <property type="entry name" value="PROKAR_LIPOPROTEIN"/>
    <property type="match status" value="1"/>
</dbReference>
<feature type="chain" id="PRO_5037036197" evidence="5">
    <location>
        <begin position="22"/>
        <end position="169"/>
    </location>
</feature>
<dbReference type="InterPro" id="IPR038765">
    <property type="entry name" value="Papain-like_cys_pep_sf"/>
</dbReference>
<feature type="domain" description="NlpC/P60" evidence="6">
    <location>
        <begin position="40"/>
        <end position="168"/>
    </location>
</feature>